<dbReference type="PRINTS" id="PR00455">
    <property type="entry name" value="HTHTETR"/>
</dbReference>
<reference evidence="6 7" key="1">
    <citation type="submission" date="2021-01" db="EMBL/GenBank/DDBJ databases">
        <title>Sequencing the genomes of 1000 actinobacteria strains.</title>
        <authorList>
            <person name="Klenk H.-P."/>
        </authorList>
    </citation>
    <scope>NUCLEOTIDE SEQUENCE [LARGE SCALE GENOMIC DNA]</scope>
    <source>
        <strain evidence="6 7">DSM 18662</strain>
    </source>
</reference>
<evidence type="ECO:0000313" key="6">
    <source>
        <dbReference type="EMBL" id="MBM7798791.1"/>
    </source>
</evidence>
<dbReference type="PANTHER" id="PTHR30055:SF234">
    <property type="entry name" value="HTH-TYPE TRANSCRIPTIONAL REGULATOR BETI"/>
    <property type="match status" value="1"/>
</dbReference>
<evidence type="ECO:0000256" key="1">
    <source>
        <dbReference type="ARBA" id="ARBA00023015"/>
    </source>
</evidence>
<dbReference type="Gene3D" id="1.10.357.10">
    <property type="entry name" value="Tetracycline Repressor, domain 2"/>
    <property type="match status" value="1"/>
</dbReference>
<keyword evidence="1" id="KW-0805">Transcription regulation</keyword>
<comment type="caution">
    <text evidence="6">The sequence shown here is derived from an EMBL/GenBank/DDBJ whole genome shotgun (WGS) entry which is preliminary data.</text>
</comment>
<dbReference type="Proteomes" id="UP000704762">
    <property type="component" value="Unassembled WGS sequence"/>
</dbReference>
<feature type="DNA-binding region" description="H-T-H motif" evidence="4">
    <location>
        <begin position="32"/>
        <end position="51"/>
    </location>
</feature>
<evidence type="ECO:0000259" key="5">
    <source>
        <dbReference type="PROSITE" id="PS50977"/>
    </source>
</evidence>
<dbReference type="Pfam" id="PF00440">
    <property type="entry name" value="TetR_N"/>
    <property type="match status" value="1"/>
</dbReference>
<dbReference type="InterPro" id="IPR009057">
    <property type="entry name" value="Homeodomain-like_sf"/>
</dbReference>
<keyword evidence="2 4" id="KW-0238">DNA-binding</keyword>
<gene>
    <name evidence="6" type="ORF">JOE57_001712</name>
</gene>
<feature type="domain" description="HTH tetR-type" evidence="5">
    <location>
        <begin position="10"/>
        <end position="69"/>
    </location>
</feature>
<accession>A0ABS2RIG8</accession>
<organism evidence="6 7">
    <name type="scientific">Microlunatus panaciterrae</name>
    <dbReference type="NCBI Taxonomy" id="400768"/>
    <lineage>
        <taxon>Bacteria</taxon>
        <taxon>Bacillati</taxon>
        <taxon>Actinomycetota</taxon>
        <taxon>Actinomycetes</taxon>
        <taxon>Propionibacteriales</taxon>
        <taxon>Propionibacteriaceae</taxon>
        <taxon>Microlunatus</taxon>
    </lineage>
</organism>
<evidence type="ECO:0000313" key="7">
    <source>
        <dbReference type="Proteomes" id="UP000704762"/>
    </source>
</evidence>
<dbReference type="RefSeq" id="WP_204917292.1">
    <property type="nucleotide sequence ID" value="NZ_BAAAQP010000002.1"/>
</dbReference>
<protein>
    <submittedName>
        <fullName evidence="6">AcrR family transcriptional regulator</fullName>
    </submittedName>
</protein>
<dbReference type="InterPro" id="IPR001647">
    <property type="entry name" value="HTH_TetR"/>
</dbReference>
<sequence length="207" mass="22875">MVRATPLPAEERRAAIIQATEPLLARHGTSISTRQIAEAAGVAEGTIFRVFPNKETLICEVIEHITDERHAVQAFAAINPDLDLEQRLCIVAEVLQARLREVMAVFHAVGWGPKHEGAPEDWRRRQEESHRILSRAIVTVIEPDQDQLRLPAAEVANLLRALVFSATHPRLSEGIQTEPKAIVQLLLHGACRPPIEPIDPATSSKDA</sequence>
<keyword evidence="7" id="KW-1185">Reference proteome</keyword>
<dbReference type="InterPro" id="IPR050109">
    <property type="entry name" value="HTH-type_TetR-like_transc_reg"/>
</dbReference>
<keyword evidence="3" id="KW-0804">Transcription</keyword>
<dbReference type="EMBL" id="JAFBCF010000001">
    <property type="protein sequence ID" value="MBM7798791.1"/>
    <property type="molecule type" value="Genomic_DNA"/>
</dbReference>
<name>A0ABS2RIG8_9ACTN</name>
<dbReference type="PANTHER" id="PTHR30055">
    <property type="entry name" value="HTH-TYPE TRANSCRIPTIONAL REGULATOR RUTR"/>
    <property type="match status" value="1"/>
</dbReference>
<evidence type="ECO:0000256" key="4">
    <source>
        <dbReference type="PROSITE-ProRule" id="PRU00335"/>
    </source>
</evidence>
<dbReference type="PROSITE" id="PS50977">
    <property type="entry name" value="HTH_TETR_2"/>
    <property type="match status" value="1"/>
</dbReference>
<evidence type="ECO:0000256" key="2">
    <source>
        <dbReference type="ARBA" id="ARBA00023125"/>
    </source>
</evidence>
<proteinExistence type="predicted"/>
<evidence type="ECO:0000256" key="3">
    <source>
        <dbReference type="ARBA" id="ARBA00023163"/>
    </source>
</evidence>
<dbReference type="SUPFAM" id="SSF46689">
    <property type="entry name" value="Homeodomain-like"/>
    <property type="match status" value="1"/>
</dbReference>